<keyword evidence="2" id="KW-1185">Reference proteome</keyword>
<protein>
    <submittedName>
        <fullName evidence="3">Uncharacterized protein LOC111114306</fullName>
    </submittedName>
</protein>
<feature type="transmembrane region" description="Helical" evidence="1">
    <location>
        <begin position="20"/>
        <end position="42"/>
    </location>
</feature>
<keyword evidence="1" id="KW-0812">Transmembrane</keyword>
<organism evidence="2 3">
    <name type="scientific">Crassostrea virginica</name>
    <name type="common">Eastern oyster</name>
    <dbReference type="NCBI Taxonomy" id="6565"/>
    <lineage>
        <taxon>Eukaryota</taxon>
        <taxon>Metazoa</taxon>
        <taxon>Spiralia</taxon>
        <taxon>Lophotrochozoa</taxon>
        <taxon>Mollusca</taxon>
        <taxon>Bivalvia</taxon>
        <taxon>Autobranchia</taxon>
        <taxon>Pteriomorphia</taxon>
        <taxon>Ostreida</taxon>
        <taxon>Ostreoidea</taxon>
        <taxon>Ostreidae</taxon>
        <taxon>Crassostrea</taxon>
    </lineage>
</organism>
<evidence type="ECO:0000313" key="2">
    <source>
        <dbReference type="Proteomes" id="UP000694844"/>
    </source>
</evidence>
<keyword evidence="1" id="KW-1133">Transmembrane helix</keyword>
<dbReference type="Proteomes" id="UP000694844">
    <property type="component" value="Chromosome 9"/>
</dbReference>
<dbReference type="RefSeq" id="XP_022308301.1">
    <property type="nucleotide sequence ID" value="XM_022452593.1"/>
</dbReference>
<dbReference type="AlphaFoldDB" id="A0A8B8BZN6"/>
<accession>A0A8B8BZN6</accession>
<evidence type="ECO:0000256" key="1">
    <source>
        <dbReference type="SAM" id="Phobius"/>
    </source>
</evidence>
<reference evidence="3" key="1">
    <citation type="submission" date="2025-08" db="UniProtKB">
        <authorList>
            <consortium name="RefSeq"/>
        </authorList>
    </citation>
    <scope>IDENTIFICATION</scope>
    <source>
        <tissue evidence="3">Whole sample</tissue>
    </source>
</reference>
<gene>
    <name evidence="3" type="primary">LOC111114306</name>
</gene>
<evidence type="ECO:0000313" key="3">
    <source>
        <dbReference type="RefSeq" id="XP_022308301.1"/>
    </source>
</evidence>
<name>A0A8B8BZN6_CRAVI</name>
<dbReference type="OrthoDB" id="6093351at2759"/>
<dbReference type="InterPro" id="IPR029034">
    <property type="entry name" value="Cystine-knot_cytokine"/>
</dbReference>
<dbReference type="KEGG" id="cvn:111114306"/>
<dbReference type="Gene3D" id="2.10.90.10">
    <property type="entry name" value="Cystine-knot cytokines"/>
    <property type="match status" value="1"/>
</dbReference>
<dbReference type="GeneID" id="111114306"/>
<sequence>MPLLHGDGYGTFPKCERFDVIAVFLCFLFTCFAGCVDNNPIVSSAHQSLRFSLAELQNIAVSIQEANRCRGQTGSCLCPWEWVPDVDVNRIPRTIYKAVKLPGSECESDPDMLCQGQNKRFNVYHLRQTSTGSYRLRPGVRELPVAMACVKKVQRPVENGEHAYSDIRD</sequence>
<keyword evidence="1" id="KW-0472">Membrane</keyword>
<proteinExistence type="predicted"/>